<evidence type="ECO:0000259" key="7">
    <source>
        <dbReference type="Pfam" id="PF09298"/>
    </source>
</evidence>
<dbReference type="InterPro" id="IPR015377">
    <property type="entry name" value="Fumarylacetoacetase_N"/>
</dbReference>
<reference evidence="8 9" key="1">
    <citation type="submission" date="2016-10" db="EMBL/GenBank/DDBJ databases">
        <title>The genome of Paramicrosporidium saccamoebae is the missing link in understanding Cryptomycota and Microsporidia evolution.</title>
        <authorList>
            <person name="Quandt C.A."/>
            <person name="Beaudet D."/>
            <person name="Corsaro D."/>
            <person name="Michel R."/>
            <person name="Corradi N."/>
            <person name="James T."/>
        </authorList>
    </citation>
    <scope>NUCLEOTIDE SEQUENCE [LARGE SCALE GENOMIC DNA]</scope>
    <source>
        <strain evidence="8 9">KSL3</strain>
    </source>
</reference>
<keyword evidence="5" id="KW-0460">Magnesium</keyword>
<feature type="binding site" evidence="3">
    <location>
        <position position="170"/>
    </location>
    <ligand>
        <name>substrate</name>
    </ligand>
</feature>
<proteinExistence type="inferred from homology"/>
<dbReference type="STRING" id="1246581.A0A2H9TGK6"/>
<protein>
    <recommendedName>
        <fullName evidence="5">Fumarylacetoacetase</fullName>
        <ecNumber evidence="5">3.7.1.2</ecNumber>
    </recommendedName>
    <alternativeName>
        <fullName evidence="5">Fumarylacetoacetate hydrolase</fullName>
    </alternativeName>
</protein>
<feature type="domain" description="Fumarylacetoacetase N-terminal" evidence="7">
    <location>
        <begin position="41"/>
        <end position="146"/>
    </location>
</feature>
<keyword evidence="5" id="KW-0828">Tyrosine catabolism</keyword>
<evidence type="ECO:0000313" key="9">
    <source>
        <dbReference type="Proteomes" id="UP000240830"/>
    </source>
</evidence>
<dbReference type="InterPro" id="IPR005959">
    <property type="entry name" value="Fumarylacetoacetase"/>
</dbReference>
<dbReference type="Gene3D" id="3.90.850.10">
    <property type="entry name" value="Fumarylacetoacetase-like, C-terminal domain"/>
    <property type="match status" value="1"/>
</dbReference>
<accession>A0A2H9TGK6</accession>
<dbReference type="EC" id="3.7.1.2" evidence="5"/>
<evidence type="ECO:0000256" key="3">
    <source>
        <dbReference type="PIRSR" id="PIRSR605959-2"/>
    </source>
</evidence>
<dbReference type="GO" id="GO:0006572">
    <property type="term" value="P:L-tyrosine catabolic process"/>
    <property type="evidence" value="ECO:0007669"/>
    <property type="project" value="UniProtKB-UniRule"/>
</dbReference>
<feature type="active site" description="Proton acceptor" evidence="2">
    <location>
        <position position="161"/>
    </location>
</feature>
<name>A0A2H9TGK6_9FUNG</name>
<dbReference type="AlphaFoldDB" id="A0A2H9TGK6"/>
<dbReference type="Gene3D" id="2.30.30.230">
    <property type="entry name" value="Fumarylacetoacetase, N-terminal domain"/>
    <property type="match status" value="1"/>
</dbReference>
<organism evidence="8 9">
    <name type="scientific">Paramicrosporidium saccamoebae</name>
    <dbReference type="NCBI Taxonomy" id="1246581"/>
    <lineage>
        <taxon>Eukaryota</taxon>
        <taxon>Fungi</taxon>
        <taxon>Fungi incertae sedis</taxon>
        <taxon>Cryptomycota</taxon>
        <taxon>Cryptomycota incertae sedis</taxon>
        <taxon>Paramicrosporidium</taxon>
    </lineage>
</organism>
<evidence type="ECO:0000313" key="8">
    <source>
        <dbReference type="EMBL" id="PJF16730.1"/>
    </source>
</evidence>
<evidence type="ECO:0000256" key="5">
    <source>
        <dbReference type="RuleBase" id="RU366008"/>
    </source>
</evidence>
<keyword evidence="4 5" id="KW-0106">Calcium</keyword>
<dbReference type="GO" id="GO:0046872">
    <property type="term" value="F:metal ion binding"/>
    <property type="evidence" value="ECO:0007669"/>
    <property type="project" value="UniProtKB-UniRule"/>
</dbReference>
<comment type="pathway">
    <text evidence="5">Amino-acid degradation; L-phenylalanine degradation; acetoacetate and fumarate from L-phenylalanine: step 6/6.</text>
</comment>
<comment type="caution">
    <text evidence="8">The sequence shown here is derived from an EMBL/GenBank/DDBJ whole genome shotgun (WGS) entry which is preliminary data.</text>
</comment>
<feature type="chain" id="PRO_5014191619" description="Fumarylacetoacetase" evidence="6">
    <location>
        <begin position="27"/>
        <end position="180"/>
    </location>
</feature>
<evidence type="ECO:0000256" key="6">
    <source>
        <dbReference type="SAM" id="SignalP"/>
    </source>
</evidence>
<dbReference type="OrthoDB" id="9971669at2759"/>
<dbReference type="Proteomes" id="UP000240830">
    <property type="component" value="Unassembled WGS sequence"/>
</dbReference>
<gene>
    <name evidence="8" type="ORF">PSACC_03473</name>
</gene>
<dbReference type="UniPathway" id="UPA00139">
    <property type="reaction ID" value="UER00341"/>
</dbReference>
<evidence type="ECO:0000256" key="2">
    <source>
        <dbReference type="PIRSR" id="PIRSR605959-1"/>
    </source>
</evidence>
<dbReference type="InterPro" id="IPR036462">
    <property type="entry name" value="Fumarylacetoacetase_N_sf"/>
</dbReference>
<keyword evidence="9" id="KW-1185">Reference proteome</keyword>
<evidence type="ECO:0000256" key="1">
    <source>
        <dbReference type="ARBA" id="ARBA00022723"/>
    </source>
</evidence>
<feature type="signal peptide" evidence="6">
    <location>
        <begin position="1"/>
        <end position="26"/>
    </location>
</feature>
<dbReference type="PANTHER" id="PTHR43069:SF2">
    <property type="entry name" value="FUMARYLACETOACETASE"/>
    <property type="match status" value="1"/>
</dbReference>
<keyword evidence="6" id="KW-0732">Signal</keyword>
<keyword evidence="1 4" id="KW-0479">Metal-binding</keyword>
<dbReference type="SUPFAM" id="SSF63433">
    <property type="entry name" value="Fumarylacetoacetate hydrolase, FAH, N-terminal domain"/>
    <property type="match status" value="1"/>
</dbReference>
<sequence>MEIRNRAWKVAAQFISLIIIVSMVAPSCIVDIPVDCDFTIHNIPFGVFRNENSAPRPCSAIGDFIINLDAAAHAGIFDDGSLKSKARDVFGQETLNAFMALGRPFWREARAAIQRLVTTGTSPLETDSALRSKILIPRENVEMILPITIGDYTDFYSSREHATNVGTMFRGKDNALQPNW</sequence>
<dbReference type="EMBL" id="MTSL01000208">
    <property type="protein sequence ID" value="PJF16730.1"/>
    <property type="molecule type" value="Genomic_DNA"/>
</dbReference>
<dbReference type="InterPro" id="IPR036663">
    <property type="entry name" value="Fumarylacetoacetase_C_sf"/>
</dbReference>
<dbReference type="PANTHER" id="PTHR43069">
    <property type="entry name" value="FUMARYLACETOACETASE"/>
    <property type="match status" value="1"/>
</dbReference>
<comment type="catalytic activity">
    <reaction evidence="5">
        <text>4-fumarylacetoacetate + H2O = acetoacetate + fumarate + H(+)</text>
        <dbReference type="Rhea" id="RHEA:10244"/>
        <dbReference type="ChEBI" id="CHEBI:13705"/>
        <dbReference type="ChEBI" id="CHEBI:15377"/>
        <dbReference type="ChEBI" id="CHEBI:15378"/>
        <dbReference type="ChEBI" id="CHEBI:18034"/>
        <dbReference type="ChEBI" id="CHEBI:29806"/>
        <dbReference type="EC" id="3.7.1.2"/>
    </reaction>
</comment>
<comment type="cofactor">
    <cofactor evidence="5">
        <name>Mg(2+)</name>
        <dbReference type="ChEBI" id="CHEBI:18420"/>
    </cofactor>
    <cofactor evidence="5">
        <name>Ca(2+)</name>
        <dbReference type="ChEBI" id="CHEBI:29108"/>
    </cofactor>
</comment>
<dbReference type="GO" id="GO:1902000">
    <property type="term" value="P:homogentisate catabolic process"/>
    <property type="evidence" value="ECO:0007669"/>
    <property type="project" value="TreeGrafter"/>
</dbReference>
<feature type="binding site" evidence="3">
    <location>
        <position position="156"/>
    </location>
    <ligand>
        <name>substrate</name>
    </ligand>
</feature>
<dbReference type="GO" id="GO:0006559">
    <property type="term" value="P:L-phenylalanine catabolic process"/>
    <property type="evidence" value="ECO:0007669"/>
    <property type="project" value="UniProtKB-UniRule"/>
</dbReference>
<feature type="binding site" evidence="4">
    <location>
        <position position="154"/>
    </location>
    <ligand>
        <name>Ca(2+)</name>
        <dbReference type="ChEBI" id="CHEBI:29108"/>
    </ligand>
</feature>
<evidence type="ECO:0000256" key="4">
    <source>
        <dbReference type="PIRSR" id="PIRSR605959-3"/>
    </source>
</evidence>
<keyword evidence="5" id="KW-0585">Phenylalanine catabolism</keyword>
<keyword evidence="5" id="KW-0378">Hydrolase</keyword>
<comment type="similarity">
    <text evidence="5">Belongs to the FAH family.</text>
</comment>
<dbReference type="GO" id="GO:0004334">
    <property type="term" value="F:fumarylacetoacetase activity"/>
    <property type="evidence" value="ECO:0007669"/>
    <property type="project" value="UniProtKB-UniRule"/>
</dbReference>
<dbReference type="Pfam" id="PF09298">
    <property type="entry name" value="FAA_hydrolase_N"/>
    <property type="match status" value="1"/>
</dbReference>